<dbReference type="GO" id="GO:0046872">
    <property type="term" value="F:metal ion binding"/>
    <property type="evidence" value="ECO:0007669"/>
    <property type="project" value="InterPro"/>
</dbReference>
<comment type="caution">
    <text evidence="7">The sequence shown here is derived from an EMBL/GenBank/DDBJ whole genome shotgun (WGS) entry which is preliminary data.</text>
</comment>
<gene>
    <name evidence="7" type="ORF">KDK95_05965</name>
</gene>
<feature type="region of interest" description="Disordered" evidence="5">
    <location>
        <begin position="1"/>
        <end position="21"/>
    </location>
</feature>
<dbReference type="GO" id="GO:0016874">
    <property type="term" value="F:ligase activity"/>
    <property type="evidence" value="ECO:0007669"/>
    <property type="project" value="UniProtKB-KW"/>
</dbReference>
<name>A0A941E8P8_9ACTN</name>
<keyword evidence="1" id="KW-0436">Ligase</keyword>
<feature type="domain" description="ATP-grasp" evidence="6">
    <location>
        <begin position="137"/>
        <end position="336"/>
    </location>
</feature>
<keyword evidence="3 4" id="KW-0067">ATP-binding</keyword>
<keyword evidence="8" id="KW-1185">Reference proteome</keyword>
<dbReference type="Proteomes" id="UP000676325">
    <property type="component" value="Unassembled WGS sequence"/>
</dbReference>
<dbReference type="RefSeq" id="WP_212517002.1">
    <property type="nucleotide sequence ID" value="NZ_JAGSOH010000009.1"/>
</dbReference>
<evidence type="ECO:0000256" key="5">
    <source>
        <dbReference type="SAM" id="MobiDB-lite"/>
    </source>
</evidence>
<dbReference type="PROSITE" id="PS50975">
    <property type="entry name" value="ATP_GRASP"/>
    <property type="match status" value="1"/>
</dbReference>
<dbReference type="InterPro" id="IPR052032">
    <property type="entry name" value="ATP-dep_AA_Ligase"/>
</dbReference>
<accession>A0A941E8P8</accession>
<sequence length="441" mass="46694">MTTNTAEPSSKLLAPRTARAGQRARTGRVAVVDPFSTATDLAGAFARRGWGAVAVLSGPPPAGLHAEMRASDYLDVLTPDPSDLEAAARHLRTLEVTHVVAGSESGVILADALARLIGVPGNDPATSFARRDKFAMSLALRNARVPGLRGVCAGTVAEAVAAARGIGSWPVVLKPRSSAGSDNVLFAADPDEVAGHASAVLGTRDIFGEVIDSLLVQQCLIGEQYACNTVSRGGRHRVVEIWHDRRTRLPDGRLIYDRMDLLDPRDTHVAIIARYVLRCLDALGIEHGPAHSEVMLTEVGPILIETGARLQGGDSVELMRRTNGTSQTDALVEATLGSAREHAERAHQPYYYRRPVTQLLLQCPADGVIGPAEVVEELMAVPGVAGAVHPLVPGTAVRRTADLLSSPGTLYLAAENPGELEQAYAAVRKLESAGLYVPSEP</sequence>
<organism evidence="7 8">
    <name type="scientific">Actinospica acidithermotolerans</name>
    <dbReference type="NCBI Taxonomy" id="2828514"/>
    <lineage>
        <taxon>Bacteria</taxon>
        <taxon>Bacillati</taxon>
        <taxon>Actinomycetota</taxon>
        <taxon>Actinomycetes</taxon>
        <taxon>Catenulisporales</taxon>
        <taxon>Actinospicaceae</taxon>
        <taxon>Actinospica</taxon>
    </lineage>
</organism>
<protein>
    <submittedName>
        <fullName evidence="7">ATP-grasp domain-containing protein</fullName>
    </submittedName>
</protein>
<dbReference type="EMBL" id="JAGSOH010000009">
    <property type="protein sequence ID" value="MBR7825847.1"/>
    <property type="molecule type" value="Genomic_DNA"/>
</dbReference>
<keyword evidence="2 4" id="KW-0547">Nucleotide-binding</keyword>
<reference evidence="7" key="1">
    <citation type="submission" date="2021-04" db="EMBL/GenBank/DDBJ databases">
        <title>Genome based classification of Actinospica acidithermotolerans sp. nov., an actinobacterium isolated from an Indonesian hot spring.</title>
        <authorList>
            <person name="Kusuma A.B."/>
            <person name="Putra K.E."/>
            <person name="Nafisah S."/>
            <person name="Loh J."/>
            <person name="Nouioui I."/>
            <person name="Goodfellow M."/>
        </authorList>
    </citation>
    <scope>NUCLEOTIDE SEQUENCE</scope>
    <source>
        <strain evidence="7">MGRD01-02</strain>
    </source>
</reference>
<evidence type="ECO:0000256" key="2">
    <source>
        <dbReference type="ARBA" id="ARBA00022741"/>
    </source>
</evidence>
<evidence type="ECO:0000256" key="4">
    <source>
        <dbReference type="PROSITE-ProRule" id="PRU00409"/>
    </source>
</evidence>
<evidence type="ECO:0000313" key="7">
    <source>
        <dbReference type="EMBL" id="MBR7825847.1"/>
    </source>
</evidence>
<dbReference type="Gene3D" id="3.30.470.20">
    <property type="entry name" value="ATP-grasp fold, B domain"/>
    <property type="match status" value="1"/>
</dbReference>
<dbReference type="AlphaFoldDB" id="A0A941E8P8"/>
<evidence type="ECO:0000313" key="8">
    <source>
        <dbReference type="Proteomes" id="UP000676325"/>
    </source>
</evidence>
<evidence type="ECO:0000259" key="6">
    <source>
        <dbReference type="PROSITE" id="PS50975"/>
    </source>
</evidence>
<evidence type="ECO:0000256" key="1">
    <source>
        <dbReference type="ARBA" id="ARBA00022598"/>
    </source>
</evidence>
<dbReference type="NCBIfam" id="NF005543">
    <property type="entry name" value="PRK07206.1"/>
    <property type="match status" value="1"/>
</dbReference>
<dbReference type="PANTHER" id="PTHR43585:SF2">
    <property type="entry name" value="ATP-GRASP ENZYME FSQD"/>
    <property type="match status" value="1"/>
</dbReference>
<evidence type="ECO:0000256" key="3">
    <source>
        <dbReference type="ARBA" id="ARBA00022840"/>
    </source>
</evidence>
<proteinExistence type="predicted"/>
<dbReference type="Pfam" id="PF13535">
    <property type="entry name" value="ATP-grasp_4"/>
    <property type="match status" value="1"/>
</dbReference>
<dbReference type="SUPFAM" id="SSF56059">
    <property type="entry name" value="Glutathione synthetase ATP-binding domain-like"/>
    <property type="match status" value="1"/>
</dbReference>
<dbReference type="PANTHER" id="PTHR43585">
    <property type="entry name" value="FUMIPYRROLE BIOSYNTHESIS PROTEIN C"/>
    <property type="match status" value="1"/>
</dbReference>
<dbReference type="GO" id="GO:0005524">
    <property type="term" value="F:ATP binding"/>
    <property type="evidence" value="ECO:0007669"/>
    <property type="project" value="UniProtKB-UniRule"/>
</dbReference>
<dbReference type="InterPro" id="IPR011761">
    <property type="entry name" value="ATP-grasp"/>
</dbReference>